<evidence type="ECO:0000259" key="1">
    <source>
        <dbReference type="Pfam" id="PF00668"/>
    </source>
</evidence>
<dbReference type="GO" id="GO:0003824">
    <property type="term" value="F:catalytic activity"/>
    <property type="evidence" value="ECO:0007669"/>
    <property type="project" value="InterPro"/>
</dbReference>
<dbReference type="PANTHER" id="PTHR45527:SF1">
    <property type="entry name" value="FATTY ACID SYNTHASE"/>
    <property type="match status" value="1"/>
</dbReference>
<proteinExistence type="predicted"/>
<dbReference type="GO" id="GO:0044550">
    <property type="term" value="P:secondary metabolite biosynthetic process"/>
    <property type="evidence" value="ECO:0007669"/>
    <property type="project" value="TreeGrafter"/>
</dbReference>
<dbReference type="AlphaFoldDB" id="X1DZX3"/>
<sequence>QTSAAQKRLFILDKIAGRNNINYNMPGALIIEGNLNKNRLEQVFKKLIIRHESLRTSFEILATESTKEYEKNKNIGEIIQVVHDNIDFKINYYDLTKDKNNLATESTEKHGKEFLATKKQEIIVQKIYSKKNNLSVNSVAKKEKEKNSASSAVENKKQINNIIKKFVRPFDLAYAPLLRVELTKLNNEKYLLLFDMHHIISDGVSINILIKEIISFYHGENLPEMRLQYKDFAAWQNRIFKKDNIKIQRAARIILIWRTRIICWHI</sequence>
<dbReference type="Gene3D" id="3.30.559.10">
    <property type="entry name" value="Chloramphenicol acetyltransferase-like domain"/>
    <property type="match status" value="2"/>
</dbReference>
<gene>
    <name evidence="2" type="ORF">S01H4_52145</name>
</gene>
<feature type="domain" description="Condensation" evidence="1">
    <location>
        <begin position="3"/>
        <end position="106"/>
    </location>
</feature>
<dbReference type="GO" id="GO:0005829">
    <property type="term" value="C:cytosol"/>
    <property type="evidence" value="ECO:0007669"/>
    <property type="project" value="TreeGrafter"/>
</dbReference>
<dbReference type="SUPFAM" id="SSF52777">
    <property type="entry name" value="CoA-dependent acyltransferases"/>
    <property type="match status" value="1"/>
</dbReference>
<dbReference type="InterPro" id="IPR023213">
    <property type="entry name" value="CAT-like_dom_sf"/>
</dbReference>
<name>X1DZX3_9ZZZZ</name>
<feature type="non-terminal residue" evidence="2">
    <location>
        <position position="1"/>
    </location>
</feature>
<dbReference type="PANTHER" id="PTHR45527">
    <property type="entry name" value="NONRIBOSOMAL PEPTIDE SYNTHETASE"/>
    <property type="match status" value="1"/>
</dbReference>
<dbReference type="InterPro" id="IPR001242">
    <property type="entry name" value="Condensation_dom"/>
</dbReference>
<protein>
    <recommendedName>
        <fullName evidence="1">Condensation domain-containing protein</fullName>
    </recommendedName>
</protein>
<reference evidence="2" key="1">
    <citation type="journal article" date="2014" name="Front. Microbiol.">
        <title>High frequency of phylogenetically diverse reductive dehalogenase-homologous genes in deep subseafloor sedimentary metagenomes.</title>
        <authorList>
            <person name="Kawai M."/>
            <person name="Futagami T."/>
            <person name="Toyoda A."/>
            <person name="Takaki Y."/>
            <person name="Nishi S."/>
            <person name="Hori S."/>
            <person name="Arai W."/>
            <person name="Tsubouchi T."/>
            <person name="Morono Y."/>
            <person name="Uchiyama I."/>
            <person name="Ito T."/>
            <person name="Fujiyama A."/>
            <person name="Inagaki F."/>
            <person name="Takami H."/>
        </authorList>
    </citation>
    <scope>NUCLEOTIDE SEQUENCE</scope>
    <source>
        <strain evidence="2">Expedition CK06-06</strain>
    </source>
</reference>
<dbReference type="Pfam" id="PF00668">
    <property type="entry name" value="Condensation"/>
    <property type="match status" value="2"/>
</dbReference>
<comment type="caution">
    <text evidence="2">The sequence shown here is derived from an EMBL/GenBank/DDBJ whole genome shotgun (WGS) entry which is preliminary data.</text>
</comment>
<feature type="non-terminal residue" evidence="2">
    <location>
        <position position="266"/>
    </location>
</feature>
<evidence type="ECO:0000313" key="2">
    <source>
        <dbReference type="EMBL" id="GAH10454.1"/>
    </source>
</evidence>
<dbReference type="GO" id="GO:0031177">
    <property type="term" value="F:phosphopantetheine binding"/>
    <property type="evidence" value="ECO:0007669"/>
    <property type="project" value="TreeGrafter"/>
</dbReference>
<feature type="domain" description="Condensation" evidence="1">
    <location>
        <begin position="122"/>
        <end position="249"/>
    </location>
</feature>
<dbReference type="EMBL" id="BART01029759">
    <property type="protein sequence ID" value="GAH10454.1"/>
    <property type="molecule type" value="Genomic_DNA"/>
</dbReference>
<dbReference type="GO" id="GO:0043041">
    <property type="term" value="P:amino acid activation for nonribosomal peptide biosynthetic process"/>
    <property type="evidence" value="ECO:0007669"/>
    <property type="project" value="TreeGrafter"/>
</dbReference>
<accession>X1DZX3</accession>
<organism evidence="2">
    <name type="scientific">marine sediment metagenome</name>
    <dbReference type="NCBI Taxonomy" id="412755"/>
    <lineage>
        <taxon>unclassified sequences</taxon>
        <taxon>metagenomes</taxon>
        <taxon>ecological metagenomes</taxon>
    </lineage>
</organism>